<organism evidence="1 2">
    <name type="scientific">Clonorchis sinensis</name>
    <name type="common">Chinese liver fluke</name>
    <dbReference type="NCBI Taxonomy" id="79923"/>
    <lineage>
        <taxon>Eukaryota</taxon>
        <taxon>Metazoa</taxon>
        <taxon>Spiralia</taxon>
        <taxon>Lophotrochozoa</taxon>
        <taxon>Platyhelminthes</taxon>
        <taxon>Trematoda</taxon>
        <taxon>Digenea</taxon>
        <taxon>Opisthorchiida</taxon>
        <taxon>Opisthorchiata</taxon>
        <taxon>Opisthorchiidae</taxon>
        <taxon>Clonorchis</taxon>
    </lineage>
</organism>
<gene>
    <name evidence="1" type="ORF">CLF_111174</name>
</gene>
<dbReference type="EMBL" id="DF143594">
    <property type="protein sequence ID" value="GAA32622.1"/>
    <property type="molecule type" value="Genomic_DNA"/>
</dbReference>
<reference key="2">
    <citation type="submission" date="2011-10" db="EMBL/GenBank/DDBJ databases">
        <title>The genome and transcriptome sequence of Clonorchis sinensis provide insights into the carcinogenic liver fluke.</title>
        <authorList>
            <person name="Wang X."/>
            <person name="Huang Y."/>
            <person name="Chen W."/>
            <person name="Liu H."/>
            <person name="Guo L."/>
            <person name="Chen Y."/>
            <person name="Luo F."/>
            <person name="Zhou W."/>
            <person name="Sun J."/>
            <person name="Mao Q."/>
            <person name="Liang P."/>
            <person name="Zhou C."/>
            <person name="Tian Y."/>
            <person name="Men J."/>
            <person name="Lv X."/>
            <person name="Huang L."/>
            <person name="Zhou J."/>
            <person name="Hu Y."/>
            <person name="Li R."/>
            <person name="Zhang F."/>
            <person name="Lei H."/>
            <person name="Li X."/>
            <person name="Hu X."/>
            <person name="Liang C."/>
            <person name="Xu J."/>
            <person name="Wu Z."/>
            <person name="Yu X."/>
        </authorList>
    </citation>
    <scope>NUCLEOTIDE SEQUENCE</scope>
    <source>
        <strain>Henan</strain>
    </source>
</reference>
<protein>
    <submittedName>
        <fullName evidence="1">Uncharacterized protein</fullName>
    </submittedName>
</protein>
<dbReference type="Proteomes" id="UP000008909">
    <property type="component" value="Unassembled WGS sequence"/>
</dbReference>
<dbReference type="AlphaFoldDB" id="H2KT05"/>
<reference evidence="1" key="1">
    <citation type="journal article" date="2011" name="Genome Biol.">
        <title>The draft genome of the carcinogenic human liver fluke Clonorchis sinensis.</title>
        <authorList>
            <person name="Wang X."/>
            <person name="Chen W."/>
            <person name="Huang Y."/>
            <person name="Sun J."/>
            <person name="Men J."/>
            <person name="Liu H."/>
            <person name="Luo F."/>
            <person name="Guo L."/>
            <person name="Lv X."/>
            <person name="Deng C."/>
            <person name="Zhou C."/>
            <person name="Fan Y."/>
            <person name="Li X."/>
            <person name="Huang L."/>
            <person name="Hu Y."/>
            <person name="Liang C."/>
            <person name="Hu X."/>
            <person name="Xu J."/>
            <person name="Yu X."/>
        </authorList>
    </citation>
    <scope>NUCLEOTIDE SEQUENCE [LARGE SCALE GENOMIC DNA]</scope>
    <source>
        <strain evidence="1">Henan</strain>
    </source>
</reference>
<evidence type="ECO:0000313" key="1">
    <source>
        <dbReference type="EMBL" id="GAA32622.1"/>
    </source>
</evidence>
<accession>H2KT05</accession>
<proteinExistence type="predicted"/>
<sequence>MESELTSYRSLQPIACLLTRDATYDPVNLAKVPVFIDTVASEISQRAECRNQVLLYSVLGRIPLEHTKTAILTACNMHDAACTARRLRKSKPSLCCPILMRLGDENDALRLLTSQALLYSTQTFQTVKVNAARA</sequence>
<evidence type="ECO:0000313" key="2">
    <source>
        <dbReference type="Proteomes" id="UP000008909"/>
    </source>
</evidence>
<keyword evidence="2" id="KW-1185">Reference proteome</keyword>
<name>H2KT05_CLOSI</name>